<gene>
    <name evidence="1" type="ORF">LX16_0003</name>
</gene>
<dbReference type="OrthoDB" id="9779267at2"/>
<dbReference type="RefSeq" id="WP_147131091.1">
    <property type="nucleotide sequence ID" value="NZ_BAABIJ010000009.1"/>
</dbReference>
<dbReference type="Gene3D" id="3.40.720.10">
    <property type="entry name" value="Alkaline Phosphatase, subunit A"/>
    <property type="match status" value="1"/>
</dbReference>
<dbReference type="EMBL" id="VLLL01000001">
    <property type="protein sequence ID" value="TWJ17088.1"/>
    <property type="molecule type" value="Genomic_DNA"/>
</dbReference>
<dbReference type="SUPFAM" id="SSF53649">
    <property type="entry name" value="Alkaline phosphatase-like"/>
    <property type="match status" value="1"/>
</dbReference>
<accession>A0A562VGT2</accession>
<proteinExistence type="predicted"/>
<dbReference type="GO" id="GO:0016787">
    <property type="term" value="F:hydrolase activity"/>
    <property type="evidence" value="ECO:0007669"/>
    <property type="project" value="UniProtKB-ARBA"/>
</dbReference>
<dbReference type="AlphaFoldDB" id="A0A562VGT2"/>
<dbReference type="Pfam" id="PF01663">
    <property type="entry name" value="Phosphodiest"/>
    <property type="match status" value="1"/>
</dbReference>
<name>A0A562VGT2_9ACTN</name>
<keyword evidence="2" id="KW-1185">Reference proteome</keyword>
<dbReference type="InterPro" id="IPR017850">
    <property type="entry name" value="Alkaline_phosphatase_core_sf"/>
</dbReference>
<evidence type="ECO:0000313" key="2">
    <source>
        <dbReference type="Proteomes" id="UP000321617"/>
    </source>
</evidence>
<sequence>MLTDPDLLRQVSPEYRSAGLCDVLPSTLAVLGVPGETDILGLGRALPGVERVVCLLVDGLGYHLYPLASVGSALLSDAVTGRRGEVRRLTTGFPSTTPTSLASYGTGAPPGEHGITAFTVNVPGTDDVLVHILWGDEPDPYHWQPLTTCFERAAAAGVLSTLVSPAFEHTGLDRAVYRGARHLPAEDVTELATGVRRALATPGRQLVHAYYAGVDKAGHRYGVGSAQWHAEVMQLDWLLSELLADADPRTAVLVTADHGMINVPDDSRIRIEEPHREGVRLICGEPRARYLYTSPGEDEAVAARWRGLMGDRARVLTRREAVDAGWFGKVPDAHLERIGDVVVVCNDDYVLLGAPESDSPYVEQLKALHGGLTEAEMAVPLWIAHGGR</sequence>
<dbReference type="Proteomes" id="UP000321617">
    <property type="component" value="Unassembled WGS sequence"/>
</dbReference>
<dbReference type="PANTHER" id="PTHR10151:SF120">
    <property type="entry name" value="BIS(5'-ADENOSYL)-TRIPHOSPHATASE"/>
    <property type="match status" value="1"/>
</dbReference>
<dbReference type="InterPro" id="IPR002591">
    <property type="entry name" value="Phosphodiest/P_Trfase"/>
</dbReference>
<dbReference type="PANTHER" id="PTHR10151">
    <property type="entry name" value="ECTONUCLEOTIDE PYROPHOSPHATASE/PHOSPHODIESTERASE"/>
    <property type="match status" value="1"/>
</dbReference>
<evidence type="ECO:0000313" key="1">
    <source>
        <dbReference type="EMBL" id="TWJ17088.1"/>
    </source>
</evidence>
<comment type="caution">
    <text evidence="1">The sequence shown here is derived from an EMBL/GenBank/DDBJ whole genome shotgun (WGS) entry which is preliminary data.</text>
</comment>
<reference evidence="1 2" key="1">
    <citation type="journal article" date="2013" name="Stand. Genomic Sci.">
        <title>Genomic Encyclopedia of Type Strains, Phase I: The one thousand microbial genomes (KMG-I) project.</title>
        <authorList>
            <person name="Kyrpides N.C."/>
            <person name="Woyke T."/>
            <person name="Eisen J.A."/>
            <person name="Garrity G."/>
            <person name="Lilburn T.G."/>
            <person name="Beck B.J."/>
            <person name="Whitman W.B."/>
            <person name="Hugenholtz P."/>
            <person name="Klenk H.P."/>
        </authorList>
    </citation>
    <scope>NUCLEOTIDE SEQUENCE [LARGE SCALE GENOMIC DNA]</scope>
    <source>
        <strain evidence="1 2">DSM 45044</strain>
    </source>
</reference>
<protein>
    <submittedName>
        <fullName evidence="1">Type I phosphodiesterase/nucleotide pyrophosphatase</fullName>
    </submittedName>
</protein>
<organism evidence="1 2">
    <name type="scientific">Stackebrandtia albiflava</name>
    <dbReference type="NCBI Taxonomy" id="406432"/>
    <lineage>
        <taxon>Bacteria</taxon>
        <taxon>Bacillati</taxon>
        <taxon>Actinomycetota</taxon>
        <taxon>Actinomycetes</taxon>
        <taxon>Glycomycetales</taxon>
        <taxon>Glycomycetaceae</taxon>
        <taxon>Stackebrandtia</taxon>
    </lineage>
</organism>